<dbReference type="Proteomes" id="UP000192445">
    <property type="component" value="Chromosome"/>
</dbReference>
<dbReference type="OrthoDB" id="4195769at2"/>
<dbReference type="Gene3D" id="1.10.520.40">
    <property type="entry name" value="CRISPR-associated protein Cse2"/>
    <property type="match status" value="1"/>
</dbReference>
<dbReference type="NCBIfam" id="TIGR02548">
    <property type="entry name" value="casB_cse2"/>
    <property type="match status" value="1"/>
</dbReference>
<feature type="compositionally biased region" description="Acidic residues" evidence="1">
    <location>
        <begin position="111"/>
        <end position="120"/>
    </location>
</feature>
<dbReference type="InterPro" id="IPR013382">
    <property type="entry name" value="CRISPR-assoc_prot_Cse2"/>
</dbReference>
<proteinExistence type="predicted"/>
<dbReference type="EMBL" id="CP020570">
    <property type="protein sequence ID" value="ARF63995.1"/>
    <property type="molecule type" value="Genomic_DNA"/>
</dbReference>
<organism evidence="2 3">
    <name type="scientific">Streptomyces violaceoruber</name>
    <dbReference type="NCBI Taxonomy" id="1935"/>
    <lineage>
        <taxon>Bacteria</taxon>
        <taxon>Bacillati</taxon>
        <taxon>Actinomycetota</taxon>
        <taxon>Actinomycetes</taxon>
        <taxon>Kitasatosporales</taxon>
        <taxon>Streptomycetaceae</taxon>
        <taxon>Streptomyces</taxon>
        <taxon>Streptomyces violaceoruber group</taxon>
    </lineage>
</organism>
<sequence>MSGREDRDRRPPIRGQAVTSQAPEAGKRRGRRASYADFVRDIERLCRRDPGSRAALRAGLRRDLDHPRARPMHRLLTTRLPEQCDDRTAQAHYTVASLIAAQPRHAFALDREDDEDTAAEQDERVPQQSGGSAEGTAPPEVAVPKGGSSDVGRPDSTPYGTSFGAALGQAVTAKGASMRLSAAESRVNLLTRQSVRGIHLHLPAAVNQVRDTGTPIDWGQLLADLVDWPHRSGRISRRWLQDFYRITARVDQG</sequence>
<feature type="compositionally biased region" description="Basic and acidic residues" evidence="1">
    <location>
        <begin position="1"/>
        <end position="11"/>
    </location>
</feature>
<feature type="region of interest" description="Disordered" evidence="1">
    <location>
        <begin position="111"/>
        <end position="160"/>
    </location>
</feature>
<accession>A0A1V0UFG4</accession>
<dbReference type="KEGG" id="svu:B1H20_23425"/>
<dbReference type="AlphaFoldDB" id="A0A1V0UFG4"/>
<protein>
    <submittedName>
        <fullName evidence="2">Type I-E CRISPR-associated protein Cse2/CasB</fullName>
    </submittedName>
</protein>
<dbReference type="Pfam" id="PF09485">
    <property type="entry name" value="CRISPR_Cse2"/>
    <property type="match status" value="1"/>
</dbReference>
<evidence type="ECO:0000313" key="3">
    <source>
        <dbReference type="Proteomes" id="UP000192445"/>
    </source>
</evidence>
<evidence type="ECO:0000313" key="2">
    <source>
        <dbReference type="EMBL" id="ARF63995.1"/>
    </source>
</evidence>
<gene>
    <name evidence="2" type="ORF">B1H20_23425</name>
</gene>
<name>A0A1V0UFG4_STRVN</name>
<dbReference type="InterPro" id="IPR038287">
    <property type="entry name" value="Cse2_sf"/>
</dbReference>
<dbReference type="CDD" id="cd09731">
    <property type="entry name" value="Cse2_I-E"/>
    <property type="match status" value="1"/>
</dbReference>
<evidence type="ECO:0000256" key="1">
    <source>
        <dbReference type="SAM" id="MobiDB-lite"/>
    </source>
</evidence>
<feature type="region of interest" description="Disordered" evidence="1">
    <location>
        <begin position="1"/>
        <end position="33"/>
    </location>
</feature>
<reference evidence="2 3" key="1">
    <citation type="submission" date="2017-03" db="EMBL/GenBank/DDBJ databases">
        <title>Complete Genome Sequence of a natural compounds producer, Streptomyces violaceus S21.</title>
        <authorList>
            <person name="Zhong C."/>
            <person name="Zhao Z."/>
            <person name="Fu J."/>
            <person name="Zong G."/>
            <person name="Qin R."/>
            <person name="Cao G."/>
        </authorList>
    </citation>
    <scope>NUCLEOTIDE SEQUENCE [LARGE SCALE GENOMIC DNA]</scope>
    <source>
        <strain evidence="2 3">S21</strain>
    </source>
</reference>
<dbReference type="STRING" id="1935.B1H20_23425"/>